<evidence type="ECO:0000256" key="1">
    <source>
        <dbReference type="SAM" id="SignalP"/>
    </source>
</evidence>
<dbReference type="HOGENOM" id="CLU_066064_1_0_1"/>
<evidence type="ECO:0000313" key="2">
    <source>
        <dbReference type="EMBL" id="KDQ49644.1"/>
    </source>
</evidence>
<gene>
    <name evidence="2" type="ORF">JAAARDRAFT_200652</name>
</gene>
<evidence type="ECO:0000313" key="3">
    <source>
        <dbReference type="Proteomes" id="UP000027265"/>
    </source>
</evidence>
<protein>
    <submittedName>
        <fullName evidence="2">Uncharacterized protein</fullName>
    </submittedName>
</protein>
<dbReference type="AlphaFoldDB" id="A0A067P4F1"/>
<dbReference type="STRING" id="933084.A0A067P4F1"/>
<dbReference type="InParanoid" id="A0A067P4F1"/>
<accession>A0A067P4F1</accession>
<keyword evidence="1" id="KW-0732">Signal</keyword>
<keyword evidence="3" id="KW-1185">Reference proteome</keyword>
<organism evidence="2 3">
    <name type="scientific">Jaapia argillacea MUCL 33604</name>
    <dbReference type="NCBI Taxonomy" id="933084"/>
    <lineage>
        <taxon>Eukaryota</taxon>
        <taxon>Fungi</taxon>
        <taxon>Dikarya</taxon>
        <taxon>Basidiomycota</taxon>
        <taxon>Agaricomycotina</taxon>
        <taxon>Agaricomycetes</taxon>
        <taxon>Agaricomycetidae</taxon>
        <taxon>Jaapiales</taxon>
        <taxon>Jaapiaceae</taxon>
        <taxon>Jaapia</taxon>
    </lineage>
</organism>
<feature type="signal peptide" evidence="1">
    <location>
        <begin position="1"/>
        <end position="16"/>
    </location>
</feature>
<proteinExistence type="predicted"/>
<name>A0A067P4F1_9AGAM</name>
<sequence>MKLFYVLTLLVATVCASPIAEPPEAEKRWAARYAGRIQIVDSNGHPLGFVNNFTDGINGVSPHHKTDLRVAFNYTHGTPFTMVGTNFGAPSYIYLGGSASHPGTLIPKSHDRNEIGFQRERDITAPYAPPHSGPMGAMWETSIWTLDTRTKKLTPQWINPDHSKPETLIAYSKKQNGIMFVGDLPAYNKKHHDYHAVEVGFSFVSD</sequence>
<dbReference type="Proteomes" id="UP000027265">
    <property type="component" value="Unassembled WGS sequence"/>
</dbReference>
<dbReference type="OrthoDB" id="4584900at2759"/>
<reference evidence="3" key="1">
    <citation type="journal article" date="2014" name="Proc. Natl. Acad. Sci. U.S.A.">
        <title>Extensive sampling of basidiomycete genomes demonstrates inadequacy of the white-rot/brown-rot paradigm for wood decay fungi.</title>
        <authorList>
            <person name="Riley R."/>
            <person name="Salamov A.A."/>
            <person name="Brown D.W."/>
            <person name="Nagy L.G."/>
            <person name="Floudas D."/>
            <person name="Held B.W."/>
            <person name="Levasseur A."/>
            <person name="Lombard V."/>
            <person name="Morin E."/>
            <person name="Otillar R."/>
            <person name="Lindquist E.A."/>
            <person name="Sun H."/>
            <person name="LaButti K.M."/>
            <person name="Schmutz J."/>
            <person name="Jabbour D."/>
            <person name="Luo H."/>
            <person name="Baker S.E."/>
            <person name="Pisabarro A.G."/>
            <person name="Walton J.D."/>
            <person name="Blanchette R.A."/>
            <person name="Henrissat B."/>
            <person name="Martin F."/>
            <person name="Cullen D."/>
            <person name="Hibbett D.S."/>
            <person name="Grigoriev I.V."/>
        </authorList>
    </citation>
    <scope>NUCLEOTIDE SEQUENCE [LARGE SCALE GENOMIC DNA]</scope>
    <source>
        <strain evidence="3">MUCL 33604</strain>
    </source>
</reference>
<feature type="chain" id="PRO_5001642872" evidence="1">
    <location>
        <begin position="17"/>
        <end position="206"/>
    </location>
</feature>
<dbReference type="EMBL" id="KL197777">
    <property type="protein sequence ID" value="KDQ49644.1"/>
    <property type="molecule type" value="Genomic_DNA"/>
</dbReference>